<dbReference type="AlphaFoldDB" id="A0A4Y2CS16"/>
<gene>
    <name evidence="1" type="ORF">AVEN_49450_1</name>
</gene>
<protein>
    <submittedName>
        <fullName evidence="1">Uncharacterized protein</fullName>
    </submittedName>
</protein>
<dbReference type="Proteomes" id="UP000499080">
    <property type="component" value="Unassembled WGS sequence"/>
</dbReference>
<organism evidence="1 2">
    <name type="scientific">Araneus ventricosus</name>
    <name type="common">Orbweaver spider</name>
    <name type="synonym">Epeira ventricosa</name>
    <dbReference type="NCBI Taxonomy" id="182803"/>
    <lineage>
        <taxon>Eukaryota</taxon>
        <taxon>Metazoa</taxon>
        <taxon>Ecdysozoa</taxon>
        <taxon>Arthropoda</taxon>
        <taxon>Chelicerata</taxon>
        <taxon>Arachnida</taxon>
        <taxon>Araneae</taxon>
        <taxon>Araneomorphae</taxon>
        <taxon>Entelegynae</taxon>
        <taxon>Araneoidea</taxon>
        <taxon>Araneidae</taxon>
        <taxon>Araneus</taxon>
    </lineage>
</organism>
<accession>A0A4Y2CS16</accession>
<evidence type="ECO:0000313" key="1">
    <source>
        <dbReference type="EMBL" id="GBM06075.1"/>
    </source>
</evidence>
<keyword evidence="2" id="KW-1185">Reference proteome</keyword>
<sequence length="87" mass="9975">MDRNISDMFLVEICVRLHSNEERVKPLSVLLDPARVNRFGEYWKCYSEAGECFRDVPDPLFWPTHSGLLGSTAGLPFSVVETMCCYE</sequence>
<evidence type="ECO:0000313" key="2">
    <source>
        <dbReference type="Proteomes" id="UP000499080"/>
    </source>
</evidence>
<proteinExistence type="predicted"/>
<comment type="caution">
    <text evidence="1">The sequence shown here is derived from an EMBL/GenBank/DDBJ whole genome shotgun (WGS) entry which is preliminary data.</text>
</comment>
<name>A0A4Y2CS16_ARAVE</name>
<reference evidence="1 2" key="1">
    <citation type="journal article" date="2019" name="Sci. Rep.">
        <title>Orb-weaving spider Araneus ventricosus genome elucidates the spidroin gene catalogue.</title>
        <authorList>
            <person name="Kono N."/>
            <person name="Nakamura H."/>
            <person name="Ohtoshi R."/>
            <person name="Moran D.A.P."/>
            <person name="Shinohara A."/>
            <person name="Yoshida Y."/>
            <person name="Fujiwara M."/>
            <person name="Mori M."/>
            <person name="Tomita M."/>
            <person name="Arakawa K."/>
        </authorList>
    </citation>
    <scope>NUCLEOTIDE SEQUENCE [LARGE SCALE GENOMIC DNA]</scope>
</reference>
<dbReference type="EMBL" id="BGPR01000222">
    <property type="protein sequence ID" value="GBM06075.1"/>
    <property type="molecule type" value="Genomic_DNA"/>
</dbReference>